<feature type="domain" description="Peptidase M50" evidence="14">
    <location>
        <begin position="5"/>
        <end position="110"/>
    </location>
</feature>
<evidence type="ECO:0000256" key="10">
    <source>
        <dbReference type="ARBA" id="ARBA00022989"/>
    </source>
</evidence>
<dbReference type="Pfam" id="PF02163">
    <property type="entry name" value="Peptidase_M50"/>
    <property type="match status" value="2"/>
</dbReference>
<feature type="transmembrane region" description="Helical" evidence="13">
    <location>
        <begin position="89"/>
        <end position="113"/>
    </location>
</feature>
<reference evidence="15 16" key="1">
    <citation type="submission" date="2017-09" db="EMBL/GenBank/DDBJ databases">
        <title>Depth-based differentiation of microbial function through sediment-hosted aquifers and enrichment of novel symbionts in the deep terrestrial subsurface.</title>
        <authorList>
            <person name="Probst A.J."/>
            <person name="Ladd B."/>
            <person name="Jarett J.K."/>
            <person name="Geller-Mcgrath D.E."/>
            <person name="Sieber C.M."/>
            <person name="Emerson J.B."/>
            <person name="Anantharaman K."/>
            <person name="Thomas B.C."/>
            <person name="Malmstrom R."/>
            <person name="Stieglmeier M."/>
            <person name="Klingl A."/>
            <person name="Woyke T."/>
            <person name="Ryan C.M."/>
            <person name="Banfield J.F."/>
        </authorList>
    </citation>
    <scope>NUCLEOTIDE SEQUENCE [LARGE SCALE GENOMIC DNA]</scope>
    <source>
        <strain evidence="15">CG11_big_fil_rev_8_21_14_0_20_43_7</strain>
    </source>
</reference>
<evidence type="ECO:0000256" key="1">
    <source>
        <dbReference type="ARBA" id="ARBA00001947"/>
    </source>
</evidence>
<comment type="caution">
    <text evidence="15">The sequence shown here is derived from an EMBL/GenBank/DDBJ whole genome shotgun (WGS) entry which is preliminary data.</text>
</comment>
<dbReference type="GO" id="GO:0005886">
    <property type="term" value="C:plasma membrane"/>
    <property type="evidence" value="ECO:0007669"/>
    <property type="project" value="UniProtKB-SubCell"/>
</dbReference>
<keyword evidence="4" id="KW-1003">Cell membrane</keyword>
<evidence type="ECO:0000256" key="9">
    <source>
        <dbReference type="ARBA" id="ARBA00022833"/>
    </source>
</evidence>
<keyword evidence="11" id="KW-0482">Metalloprotease</keyword>
<keyword evidence="5 15" id="KW-0645">Protease</keyword>
<dbReference type="PANTHER" id="PTHR35864">
    <property type="entry name" value="ZINC METALLOPROTEASE MJ0611-RELATED"/>
    <property type="match status" value="1"/>
</dbReference>
<dbReference type="GO" id="GO:0006508">
    <property type="term" value="P:proteolysis"/>
    <property type="evidence" value="ECO:0007669"/>
    <property type="project" value="UniProtKB-KW"/>
</dbReference>
<feature type="transmembrane region" description="Helical" evidence="13">
    <location>
        <begin position="46"/>
        <end position="68"/>
    </location>
</feature>
<dbReference type="CDD" id="cd06158">
    <property type="entry name" value="S2P-M50_like_1"/>
    <property type="match status" value="1"/>
</dbReference>
<evidence type="ECO:0000256" key="3">
    <source>
        <dbReference type="ARBA" id="ARBA00007931"/>
    </source>
</evidence>
<dbReference type="InterPro" id="IPR044537">
    <property type="entry name" value="Rip2-like"/>
</dbReference>
<dbReference type="InterPro" id="IPR052348">
    <property type="entry name" value="Metallopeptidase_M50B"/>
</dbReference>
<dbReference type="Proteomes" id="UP000229782">
    <property type="component" value="Unassembled WGS sequence"/>
</dbReference>
<evidence type="ECO:0000313" key="16">
    <source>
        <dbReference type="Proteomes" id="UP000229782"/>
    </source>
</evidence>
<keyword evidence="8" id="KW-0378">Hydrolase</keyword>
<feature type="transmembrane region" description="Helical" evidence="13">
    <location>
        <begin position="167"/>
        <end position="189"/>
    </location>
</feature>
<dbReference type="GO" id="GO:0008237">
    <property type="term" value="F:metallopeptidase activity"/>
    <property type="evidence" value="ECO:0007669"/>
    <property type="project" value="UniProtKB-KW"/>
</dbReference>
<comment type="subcellular location">
    <subcellularLocation>
        <location evidence="2">Cell membrane</location>
        <topology evidence="2">Multi-pass membrane protein</topology>
    </subcellularLocation>
</comment>
<dbReference type="EMBL" id="PCWM01000059">
    <property type="protein sequence ID" value="PIR03016.1"/>
    <property type="molecule type" value="Genomic_DNA"/>
</dbReference>
<keyword evidence="6 13" id="KW-0812">Transmembrane</keyword>
<feature type="domain" description="Peptidase M50" evidence="14">
    <location>
        <begin position="116"/>
        <end position="172"/>
    </location>
</feature>
<evidence type="ECO:0000313" key="15">
    <source>
        <dbReference type="EMBL" id="PIR03016.1"/>
    </source>
</evidence>
<dbReference type="InterPro" id="IPR008915">
    <property type="entry name" value="Peptidase_M50"/>
</dbReference>
<feature type="transmembrane region" description="Helical" evidence="13">
    <location>
        <begin position="119"/>
        <end position="138"/>
    </location>
</feature>
<keyword evidence="10 13" id="KW-1133">Transmembrane helix</keyword>
<evidence type="ECO:0000259" key="14">
    <source>
        <dbReference type="Pfam" id="PF02163"/>
    </source>
</evidence>
<evidence type="ECO:0000256" key="4">
    <source>
        <dbReference type="ARBA" id="ARBA00022475"/>
    </source>
</evidence>
<gene>
    <name evidence="15" type="ORF">COV60_02570</name>
</gene>
<dbReference type="PANTHER" id="PTHR35864:SF1">
    <property type="entry name" value="ZINC METALLOPROTEASE YWHC-RELATED"/>
    <property type="match status" value="1"/>
</dbReference>
<name>A0A2H0N4I1_9BACT</name>
<evidence type="ECO:0000256" key="12">
    <source>
        <dbReference type="ARBA" id="ARBA00023136"/>
    </source>
</evidence>
<dbReference type="GO" id="GO:0046872">
    <property type="term" value="F:metal ion binding"/>
    <property type="evidence" value="ECO:0007669"/>
    <property type="project" value="UniProtKB-KW"/>
</dbReference>
<accession>A0A2H0N4I1</accession>
<comment type="cofactor">
    <cofactor evidence="1">
        <name>Zn(2+)</name>
        <dbReference type="ChEBI" id="CHEBI:29105"/>
    </cofactor>
</comment>
<dbReference type="AlphaFoldDB" id="A0A2H0N4I1"/>
<evidence type="ECO:0000256" key="7">
    <source>
        <dbReference type="ARBA" id="ARBA00022723"/>
    </source>
</evidence>
<protein>
    <submittedName>
        <fullName evidence="15">Site-2 protease family protein</fullName>
    </submittedName>
</protein>
<evidence type="ECO:0000256" key="8">
    <source>
        <dbReference type="ARBA" id="ARBA00022801"/>
    </source>
</evidence>
<keyword evidence="12 13" id="KW-0472">Membrane</keyword>
<organism evidence="15 16">
    <name type="scientific">Candidatus Magasanikbacteria bacterium CG11_big_fil_rev_8_21_14_0_20_43_7</name>
    <dbReference type="NCBI Taxonomy" id="1974654"/>
    <lineage>
        <taxon>Bacteria</taxon>
        <taxon>Candidatus Magasanikiibacteriota</taxon>
    </lineage>
</organism>
<evidence type="ECO:0000256" key="11">
    <source>
        <dbReference type="ARBA" id="ARBA00023049"/>
    </source>
</evidence>
<sequence>MSTIFFIFVIVFSAIIHEYSHGWMAERLGDPTAKYAGRLTLNPLKHIDPIGSILLPLLLIPTGFLFAYAKPVPYNPYNLKDQKWGPVKVALAGPISNFILAFLFGLTVQFLPMGSMTEFLYIIVYANVILGVFNLVPIPPLDGSKVLFAVLPENAVQIKHILEQYGFLILIVFIFTFSSVLTPIIQFFVNVFTGGGIGF</sequence>
<evidence type="ECO:0000256" key="6">
    <source>
        <dbReference type="ARBA" id="ARBA00022692"/>
    </source>
</evidence>
<keyword evidence="7" id="KW-0479">Metal-binding</keyword>
<evidence type="ECO:0000256" key="13">
    <source>
        <dbReference type="SAM" id="Phobius"/>
    </source>
</evidence>
<evidence type="ECO:0000256" key="5">
    <source>
        <dbReference type="ARBA" id="ARBA00022670"/>
    </source>
</evidence>
<evidence type="ECO:0000256" key="2">
    <source>
        <dbReference type="ARBA" id="ARBA00004651"/>
    </source>
</evidence>
<keyword evidence="9" id="KW-0862">Zinc</keyword>
<proteinExistence type="inferred from homology"/>
<comment type="similarity">
    <text evidence="3">Belongs to the peptidase M50B family.</text>
</comment>